<reference evidence="2" key="1">
    <citation type="submission" date="2023-10" db="EMBL/GenBank/DDBJ databases">
        <authorList>
            <person name="Guldener U."/>
        </authorList>
    </citation>
    <scope>NUCLEOTIDE SEQUENCE</scope>
    <source>
        <strain evidence="2">Mp4</strain>
    </source>
</reference>
<feature type="compositionally biased region" description="Low complexity" evidence="1">
    <location>
        <begin position="508"/>
        <end position="522"/>
    </location>
</feature>
<feature type="compositionally biased region" description="Low complexity" evidence="1">
    <location>
        <begin position="250"/>
        <end position="279"/>
    </location>
</feature>
<organism evidence="2 3">
    <name type="scientific">Melanopsichium pennsylvanicum</name>
    <dbReference type="NCBI Taxonomy" id="63383"/>
    <lineage>
        <taxon>Eukaryota</taxon>
        <taxon>Fungi</taxon>
        <taxon>Dikarya</taxon>
        <taxon>Basidiomycota</taxon>
        <taxon>Ustilaginomycotina</taxon>
        <taxon>Ustilaginomycetes</taxon>
        <taxon>Ustilaginales</taxon>
        <taxon>Ustilaginaceae</taxon>
        <taxon>Melanopsichium</taxon>
    </lineage>
</organism>
<feature type="region of interest" description="Disordered" evidence="1">
    <location>
        <begin position="668"/>
        <end position="687"/>
    </location>
</feature>
<feature type="compositionally biased region" description="Acidic residues" evidence="1">
    <location>
        <begin position="668"/>
        <end position="677"/>
    </location>
</feature>
<feature type="compositionally biased region" description="Low complexity" evidence="1">
    <location>
        <begin position="30"/>
        <end position="45"/>
    </location>
</feature>
<feature type="region of interest" description="Disordered" evidence="1">
    <location>
        <begin position="229"/>
        <end position="293"/>
    </location>
</feature>
<feature type="region of interest" description="Disordered" evidence="1">
    <location>
        <begin position="23"/>
        <end position="71"/>
    </location>
</feature>
<feature type="region of interest" description="Disordered" evidence="1">
    <location>
        <begin position="337"/>
        <end position="385"/>
    </location>
</feature>
<protein>
    <submittedName>
        <fullName evidence="2">Uncharacterized protein</fullName>
    </submittedName>
</protein>
<feature type="region of interest" description="Disordered" evidence="1">
    <location>
        <begin position="706"/>
        <end position="725"/>
    </location>
</feature>
<evidence type="ECO:0000313" key="3">
    <source>
        <dbReference type="Proteomes" id="UP001294444"/>
    </source>
</evidence>
<feature type="compositionally biased region" description="Polar residues" evidence="1">
    <location>
        <begin position="820"/>
        <end position="833"/>
    </location>
</feature>
<feature type="compositionally biased region" description="Basic residues" evidence="1">
    <location>
        <begin position="586"/>
        <end position="595"/>
    </location>
</feature>
<feature type="compositionally biased region" description="Basic and acidic residues" evidence="1">
    <location>
        <begin position="166"/>
        <end position="177"/>
    </location>
</feature>
<dbReference type="Proteomes" id="UP001294444">
    <property type="component" value="Unassembled WGS sequence"/>
</dbReference>
<feature type="compositionally biased region" description="Pro residues" evidence="1">
    <location>
        <begin position="433"/>
        <end position="444"/>
    </location>
</feature>
<feature type="compositionally biased region" description="Low complexity" evidence="1">
    <location>
        <begin position="408"/>
        <end position="424"/>
    </location>
</feature>
<feature type="region of interest" description="Disordered" evidence="1">
    <location>
        <begin position="503"/>
        <end position="560"/>
    </location>
</feature>
<feature type="region of interest" description="Disordered" evidence="1">
    <location>
        <begin position="790"/>
        <end position="833"/>
    </location>
</feature>
<gene>
    <name evidence="2" type="ORF">MEPE_02463</name>
</gene>
<dbReference type="EMBL" id="OAPG01000004">
    <property type="protein sequence ID" value="SNX83755.1"/>
    <property type="molecule type" value="Genomic_DNA"/>
</dbReference>
<feature type="region of interest" description="Disordered" evidence="1">
    <location>
        <begin position="148"/>
        <end position="203"/>
    </location>
</feature>
<dbReference type="AlphaFoldDB" id="A0AAJ4XKC9"/>
<sequence>MHSSLGAASLHNPCRVVVIPDSATSSKTASPDPMFSPSSNSSHSSTYTADIVGPSKHHQQQRVASTTSHRSTHTFTLDASTFSSHKHQQSSEDRLPAALDVDAPADSRFDSLHELLERAGYKETRIVTPDRQTLAGMFAKKLATPPRQPRLVDDFTSESPSLAASELRRAMQKDRSTPKSSTSKSLPSRKYKLASTQDAPPLPAAPVPFSNWFSNMWLFGPGTILDDPAPSVDASRSSRDADGAVVSQPSEAQTGSSTSSSFTTTSASASSSASTSHSAPLKTKRTASNNPVWSASVAYRSSNSRSNTAPVRKSVAISSDVMSSDAAAEQAWEALQKASSNVGSKKRPGLVDAFVSPTKKEPTADTRGDSQSSPHRQRKWKKERAAWRESLGDLEAMMDQSRKRREASLAAAAATAAPSSASNSVDSDLTRSSPPPSSCAPDPSPSTKVTDDQAITKLLSGPALPFLTTDPAVAPRNGSCTRPTHLSMRRMKSVEVLSKIVRERRTVSSASDSTRSSSNQASVVQADTGSGQISPSIKKRSTPPRLTVSSPRGISSPKELALEGHEFEPISWSPGKYGSVVISNRRVQKKPRSKLRQVSSGSDLRTAAASNEGLTMPKRGRSKIRSSPTKTGKTMAPVAAILRDSMGSLSKGSKIRALRNNGNVFDDAEEGAGEIDDSPTRRRSSRVCGQKPLILARRTCAPVHDNDEEEDVFRPGQRIGGGGGGTLLKKKDFSARVKRTSKIMRLIEEAENMPSIAGMISKPDSITVAARRRPLEKISIQASASQTIVQSKDSTLKEARDELEEGLSRSLSNKSRERMNTITRVLGQRQTAT</sequence>
<feature type="compositionally biased region" description="Polar residues" evidence="1">
    <location>
        <begin position="523"/>
        <end position="535"/>
    </location>
</feature>
<evidence type="ECO:0000256" key="1">
    <source>
        <dbReference type="SAM" id="MobiDB-lite"/>
    </source>
</evidence>
<proteinExistence type="predicted"/>
<evidence type="ECO:0000313" key="2">
    <source>
        <dbReference type="EMBL" id="SNX83755.1"/>
    </source>
</evidence>
<feature type="region of interest" description="Disordered" evidence="1">
    <location>
        <begin position="397"/>
        <end position="456"/>
    </location>
</feature>
<comment type="caution">
    <text evidence="2">The sequence shown here is derived from an EMBL/GenBank/DDBJ whole genome shotgun (WGS) entry which is preliminary data.</text>
</comment>
<feature type="region of interest" description="Disordered" evidence="1">
    <location>
        <begin position="585"/>
        <end position="633"/>
    </location>
</feature>
<accession>A0AAJ4XKC9</accession>
<name>A0AAJ4XKC9_9BASI</name>
<keyword evidence="3" id="KW-1185">Reference proteome</keyword>
<feature type="compositionally biased region" description="Basic and acidic residues" evidence="1">
    <location>
        <begin position="358"/>
        <end position="368"/>
    </location>
</feature>
<feature type="compositionally biased region" description="Polar residues" evidence="1">
    <location>
        <begin position="596"/>
        <end position="613"/>
    </location>
</feature>